<dbReference type="Proteomes" id="UP000183407">
    <property type="component" value="Unassembled WGS sequence"/>
</dbReference>
<keyword evidence="1" id="KW-0472">Membrane</keyword>
<gene>
    <name evidence="2" type="ORF">SAMN04490220_9005</name>
</gene>
<evidence type="ECO:0000256" key="1">
    <source>
        <dbReference type="SAM" id="Phobius"/>
    </source>
</evidence>
<proteinExistence type="predicted"/>
<feature type="transmembrane region" description="Helical" evidence="1">
    <location>
        <begin position="6"/>
        <end position="30"/>
    </location>
</feature>
<sequence>MEVLAIVVALVTVLVIVPGVHLLLAAVILVEQRRLDRPEPDTDRHMPDRP</sequence>
<organism evidence="2 3">
    <name type="scientific">Rhodococcus jostii</name>
    <dbReference type="NCBI Taxonomy" id="132919"/>
    <lineage>
        <taxon>Bacteria</taxon>
        <taxon>Bacillati</taxon>
        <taxon>Actinomycetota</taxon>
        <taxon>Actinomycetes</taxon>
        <taxon>Mycobacteriales</taxon>
        <taxon>Nocardiaceae</taxon>
        <taxon>Rhodococcus</taxon>
    </lineage>
</organism>
<dbReference type="RefSeq" id="WP_162850419.1">
    <property type="nucleotide sequence ID" value="NZ_FNTL01000005.1"/>
</dbReference>
<protein>
    <submittedName>
        <fullName evidence="2">Uncharacterized protein</fullName>
    </submittedName>
</protein>
<keyword evidence="1" id="KW-1133">Transmembrane helix</keyword>
<reference evidence="3" key="1">
    <citation type="submission" date="2016-10" db="EMBL/GenBank/DDBJ databases">
        <authorList>
            <person name="Varghese N."/>
        </authorList>
    </citation>
    <scope>NUCLEOTIDE SEQUENCE [LARGE SCALE GENOMIC DNA]</scope>
    <source>
        <strain evidence="3">DSM 44719</strain>
    </source>
</reference>
<evidence type="ECO:0000313" key="3">
    <source>
        <dbReference type="Proteomes" id="UP000183407"/>
    </source>
</evidence>
<name>A0A1H5MHK1_RHOJO</name>
<accession>A0A1H5MHK1</accession>
<evidence type="ECO:0000313" key="2">
    <source>
        <dbReference type="EMBL" id="SEE88882.1"/>
    </source>
</evidence>
<dbReference type="AlphaFoldDB" id="A0A1H5MHK1"/>
<keyword evidence="1" id="KW-0812">Transmembrane</keyword>
<dbReference type="EMBL" id="FNTL01000005">
    <property type="protein sequence ID" value="SEE88882.1"/>
    <property type="molecule type" value="Genomic_DNA"/>
</dbReference>